<keyword evidence="1" id="KW-1133">Transmembrane helix</keyword>
<organism evidence="2 3">
    <name type="scientific">Pseudomonas mangiferae</name>
    <dbReference type="NCBI Taxonomy" id="2593654"/>
    <lineage>
        <taxon>Bacteria</taxon>
        <taxon>Pseudomonadati</taxon>
        <taxon>Pseudomonadota</taxon>
        <taxon>Gammaproteobacteria</taxon>
        <taxon>Pseudomonadales</taxon>
        <taxon>Pseudomonadaceae</taxon>
        <taxon>Pseudomonas</taxon>
    </lineage>
</organism>
<comment type="caution">
    <text evidence="2">The sequence shown here is derived from an EMBL/GenBank/DDBJ whole genome shotgun (WGS) entry which is preliminary data.</text>
</comment>
<sequence>MSDHDGNLADGEARDAGEVLQALTKSAWLFRWERRLTVVTTALILLFYLALLGFVFLGNFRLSVGSGYFFTSFRPHTTGDIPIIVALSTIPTLLLIALLRYFHFRPKQAAEDNQAPLPLSIEAARELIKATADAMKASESR</sequence>
<dbReference type="Proteomes" id="UP000315235">
    <property type="component" value="Unassembled WGS sequence"/>
</dbReference>
<feature type="transmembrane region" description="Helical" evidence="1">
    <location>
        <begin position="81"/>
        <end position="102"/>
    </location>
</feature>
<evidence type="ECO:0000256" key="1">
    <source>
        <dbReference type="SAM" id="Phobius"/>
    </source>
</evidence>
<dbReference type="OrthoDB" id="6898984at2"/>
<name>A0A553GTL7_9PSED</name>
<dbReference type="EMBL" id="VJOY01000028">
    <property type="protein sequence ID" value="TRX72839.1"/>
    <property type="molecule type" value="Genomic_DNA"/>
</dbReference>
<gene>
    <name evidence="2" type="ORF">FM069_20910</name>
</gene>
<reference evidence="2 3" key="1">
    <citation type="submission" date="2019-07" db="EMBL/GenBank/DDBJ databases">
        <title>Pseudomonas mangiferae sp. nov., isolated from bark of mango tree in Thailand.</title>
        <authorList>
            <person name="Srisuk N."/>
            <person name="Anurat P."/>
        </authorList>
    </citation>
    <scope>NUCLEOTIDE SEQUENCE [LARGE SCALE GENOMIC DNA]</scope>
    <source>
        <strain evidence="2 3">DMKU_BBB3-04</strain>
    </source>
</reference>
<keyword evidence="1" id="KW-0472">Membrane</keyword>
<keyword evidence="1" id="KW-0812">Transmembrane</keyword>
<dbReference type="RefSeq" id="WP_143490345.1">
    <property type="nucleotide sequence ID" value="NZ_VJOY01000028.1"/>
</dbReference>
<protein>
    <submittedName>
        <fullName evidence="2">Uncharacterized protein</fullName>
    </submittedName>
</protein>
<dbReference type="AlphaFoldDB" id="A0A553GTL7"/>
<accession>A0A553GTL7</accession>
<feature type="transmembrane region" description="Helical" evidence="1">
    <location>
        <begin position="36"/>
        <end position="61"/>
    </location>
</feature>
<keyword evidence="3" id="KW-1185">Reference proteome</keyword>
<proteinExistence type="predicted"/>
<evidence type="ECO:0000313" key="2">
    <source>
        <dbReference type="EMBL" id="TRX72839.1"/>
    </source>
</evidence>
<evidence type="ECO:0000313" key="3">
    <source>
        <dbReference type="Proteomes" id="UP000315235"/>
    </source>
</evidence>